<evidence type="ECO:0000256" key="1">
    <source>
        <dbReference type="SAM" id="MobiDB-lite"/>
    </source>
</evidence>
<dbReference type="Proteomes" id="UP000299102">
    <property type="component" value="Unassembled WGS sequence"/>
</dbReference>
<dbReference type="EMBL" id="BGZK01001243">
    <property type="protein sequence ID" value="GBP75316.1"/>
    <property type="molecule type" value="Genomic_DNA"/>
</dbReference>
<accession>A0A4C1YGM8</accession>
<evidence type="ECO:0000313" key="2">
    <source>
        <dbReference type="EMBL" id="GBP75316.1"/>
    </source>
</evidence>
<sequence length="92" mass="9923">MYTDTKESSDLDLNMDAVSVSNDDPSAKSESTSAALQLHSVLLTNRAEDNGRHPTLEYRKRTANRTCMGKYERRAGAAGGAARRGLARAPAP</sequence>
<reference evidence="2 3" key="1">
    <citation type="journal article" date="2019" name="Commun. Biol.">
        <title>The bagworm genome reveals a unique fibroin gene that provides high tensile strength.</title>
        <authorList>
            <person name="Kono N."/>
            <person name="Nakamura H."/>
            <person name="Ohtoshi R."/>
            <person name="Tomita M."/>
            <person name="Numata K."/>
            <person name="Arakawa K."/>
        </authorList>
    </citation>
    <scope>NUCLEOTIDE SEQUENCE [LARGE SCALE GENOMIC DNA]</scope>
</reference>
<name>A0A4C1YGM8_EUMVA</name>
<feature type="region of interest" description="Disordered" evidence="1">
    <location>
        <begin position="1"/>
        <end position="32"/>
    </location>
</feature>
<evidence type="ECO:0000313" key="3">
    <source>
        <dbReference type="Proteomes" id="UP000299102"/>
    </source>
</evidence>
<keyword evidence="3" id="KW-1185">Reference proteome</keyword>
<feature type="compositionally biased region" description="Polar residues" evidence="1">
    <location>
        <begin position="19"/>
        <end position="32"/>
    </location>
</feature>
<dbReference type="AlphaFoldDB" id="A0A4C1YGM8"/>
<gene>
    <name evidence="2" type="ORF">EVAR_19965_1</name>
</gene>
<comment type="caution">
    <text evidence="2">The sequence shown here is derived from an EMBL/GenBank/DDBJ whole genome shotgun (WGS) entry which is preliminary data.</text>
</comment>
<proteinExistence type="predicted"/>
<organism evidence="2 3">
    <name type="scientific">Eumeta variegata</name>
    <name type="common">Bagworm moth</name>
    <name type="synonym">Eumeta japonica</name>
    <dbReference type="NCBI Taxonomy" id="151549"/>
    <lineage>
        <taxon>Eukaryota</taxon>
        <taxon>Metazoa</taxon>
        <taxon>Ecdysozoa</taxon>
        <taxon>Arthropoda</taxon>
        <taxon>Hexapoda</taxon>
        <taxon>Insecta</taxon>
        <taxon>Pterygota</taxon>
        <taxon>Neoptera</taxon>
        <taxon>Endopterygota</taxon>
        <taxon>Lepidoptera</taxon>
        <taxon>Glossata</taxon>
        <taxon>Ditrysia</taxon>
        <taxon>Tineoidea</taxon>
        <taxon>Psychidae</taxon>
        <taxon>Oiketicinae</taxon>
        <taxon>Eumeta</taxon>
    </lineage>
</organism>
<protein>
    <submittedName>
        <fullName evidence="2">Uncharacterized protein</fullName>
    </submittedName>
</protein>